<keyword evidence="3" id="KW-1185">Reference proteome</keyword>
<reference evidence="2 3" key="1">
    <citation type="submission" date="2022-10" db="EMBL/GenBank/DDBJ databases">
        <title>Janthinobacterium sp. hw3 Genome sequencing.</title>
        <authorList>
            <person name="Park S."/>
        </authorList>
    </citation>
    <scope>NUCLEOTIDE SEQUENCE [LARGE SCALE GENOMIC DNA]</scope>
    <source>
        <strain evidence="3">hw3</strain>
    </source>
</reference>
<evidence type="ECO:0000313" key="3">
    <source>
        <dbReference type="Proteomes" id="UP001221208"/>
    </source>
</evidence>
<sequence>MSHVSALSPRQQHGAAPAAQGDARSAGKSATAPAAPLRPPAGGVSLSQGGVDLAQSISDRVDALGHATIDAAQGFLTSFTQRLLGEAADGATIAFDSVSLSAQAGFAASVRHSQKGQIGIDSAALNLSESSHFIGKGKITTADGQSFEFEIEVKYEARMDMASRQLSAPDAEGAGGDAAADKADKADKPARAALPTRQLPDMDFPGSLGDLFKLLGQELRGELQPKAPAAGAEGKPGSLSLRILNLVNSVNALEASTQQVQDDAKARAKKLADAYGTPPAAATPAPASTAAPADAPAATPSAPAS</sequence>
<evidence type="ECO:0000313" key="2">
    <source>
        <dbReference type="EMBL" id="MDC8758485.1"/>
    </source>
</evidence>
<evidence type="ECO:0008006" key="4">
    <source>
        <dbReference type="Google" id="ProtNLM"/>
    </source>
</evidence>
<feature type="region of interest" description="Disordered" evidence="1">
    <location>
        <begin position="168"/>
        <end position="200"/>
    </location>
</feature>
<accession>A0ABT5K214</accession>
<feature type="compositionally biased region" description="Basic and acidic residues" evidence="1">
    <location>
        <begin position="179"/>
        <end position="190"/>
    </location>
</feature>
<gene>
    <name evidence="2" type="ORF">OIK44_12920</name>
</gene>
<dbReference type="RefSeq" id="WP_273671163.1">
    <property type="nucleotide sequence ID" value="NZ_JAQQXR010000004.1"/>
</dbReference>
<dbReference type="Proteomes" id="UP001221208">
    <property type="component" value="Unassembled WGS sequence"/>
</dbReference>
<feature type="region of interest" description="Disordered" evidence="1">
    <location>
        <begin position="259"/>
        <end position="305"/>
    </location>
</feature>
<protein>
    <recommendedName>
        <fullName evidence="4">DUF5610 domain-containing protein</fullName>
    </recommendedName>
</protein>
<name>A0ABT5K214_9BURK</name>
<feature type="compositionally biased region" description="Low complexity" evidence="1">
    <location>
        <begin position="273"/>
        <end position="305"/>
    </location>
</feature>
<comment type="caution">
    <text evidence="2">The sequence shown here is derived from an EMBL/GenBank/DDBJ whole genome shotgun (WGS) entry which is preliminary data.</text>
</comment>
<feature type="compositionally biased region" description="Basic and acidic residues" evidence="1">
    <location>
        <begin position="262"/>
        <end position="272"/>
    </location>
</feature>
<organism evidence="2 3">
    <name type="scientific">Janthinobacterium fluminis</name>
    <dbReference type="NCBI Taxonomy" id="2987524"/>
    <lineage>
        <taxon>Bacteria</taxon>
        <taxon>Pseudomonadati</taxon>
        <taxon>Pseudomonadota</taxon>
        <taxon>Betaproteobacteria</taxon>
        <taxon>Burkholderiales</taxon>
        <taxon>Oxalobacteraceae</taxon>
        <taxon>Janthinobacterium</taxon>
    </lineage>
</organism>
<evidence type="ECO:0000256" key="1">
    <source>
        <dbReference type="SAM" id="MobiDB-lite"/>
    </source>
</evidence>
<dbReference type="EMBL" id="JAQQXR010000004">
    <property type="protein sequence ID" value="MDC8758485.1"/>
    <property type="molecule type" value="Genomic_DNA"/>
</dbReference>
<feature type="region of interest" description="Disordered" evidence="1">
    <location>
        <begin position="1"/>
        <end position="43"/>
    </location>
</feature>
<proteinExistence type="predicted"/>